<name>A0A1H7E6Z9_9BURK</name>
<protein>
    <submittedName>
        <fullName evidence="7">Membrane-bound lytic murein transglycosylase MltF</fullName>
    </submittedName>
</protein>
<dbReference type="PANTHER" id="PTHR37423:SF2">
    <property type="entry name" value="MEMBRANE-BOUND LYTIC MUREIN TRANSGLYCOSYLASE C"/>
    <property type="match status" value="1"/>
</dbReference>
<dbReference type="GO" id="GO:0009279">
    <property type="term" value="C:cell outer membrane"/>
    <property type="evidence" value="ECO:0007669"/>
    <property type="project" value="UniProtKB-SubCell"/>
</dbReference>
<feature type="region of interest" description="Disordered" evidence="4">
    <location>
        <begin position="44"/>
        <end position="63"/>
    </location>
</feature>
<evidence type="ECO:0000256" key="5">
    <source>
        <dbReference type="SAM" id="SignalP"/>
    </source>
</evidence>
<keyword evidence="3" id="KW-0472">Membrane</keyword>
<evidence type="ECO:0000256" key="1">
    <source>
        <dbReference type="ARBA" id="ARBA00004339"/>
    </source>
</evidence>
<gene>
    <name evidence="7" type="ORF">SAMN05192539_104533</name>
</gene>
<dbReference type="CDD" id="cd13403">
    <property type="entry name" value="MLTF-like"/>
    <property type="match status" value="1"/>
</dbReference>
<keyword evidence="8" id="KW-1185">Reference proteome</keyword>
<dbReference type="InterPro" id="IPR023346">
    <property type="entry name" value="Lysozyme-like_dom_sf"/>
</dbReference>
<comment type="subcellular location">
    <subcellularLocation>
        <location evidence="1">Cell outer membrane</location>
        <topology evidence="1">Peripheral membrane protein</topology>
    </subcellularLocation>
</comment>
<dbReference type="Proteomes" id="UP000198866">
    <property type="component" value="Unassembled WGS sequence"/>
</dbReference>
<keyword evidence="5" id="KW-0732">Signal</keyword>
<evidence type="ECO:0000259" key="6">
    <source>
        <dbReference type="SMART" id="SM00062"/>
    </source>
</evidence>
<dbReference type="STRING" id="667676.SAMN05192539_104533"/>
<comment type="similarity">
    <text evidence="2">Belongs to the transglycosylase Slt family.</text>
</comment>
<evidence type="ECO:0000313" key="8">
    <source>
        <dbReference type="Proteomes" id="UP000198866"/>
    </source>
</evidence>
<dbReference type="AlphaFoldDB" id="A0A1H7E6Z9"/>
<dbReference type="Gene3D" id="1.10.530.10">
    <property type="match status" value="1"/>
</dbReference>
<feature type="domain" description="Solute-binding protein family 3/N-terminal" evidence="6">
    <location>
        <begin position="83"/>
        <end position="327"/>
    </location>
</feature>
<evidence type="ECO:0000256" key="3">
    <source>
        <dbReference type="ARBA" id="ARBA00023237"/>
    </source>
</evidence>
<dbReference type="PANTHER" id="PTHR37423">
    <property type="entry name" value="SOLUBLE LYTIC MUREIN TRANSGLYCOSYLASE-RELATED"/>
    <property type="match status" value="1"/>
</dbReference>
<dbReference type="Pfam" id="PF00497">
    <property type="entry name" value="SBP_bac_3"/>
    <property type="match status" value="1"/>
</dbReference>
<feature type="signal peptide" evidence="5">
    <location>
        <begin position="1"/>
        <end position="35"/>
    </location>
</feature>
<evidence type="ECO:0000313" key="7">
    <source>
        <dbReference type="EMBL" id="SEK09661.1"/>
    </source>
</evidence>
<dbReference type="Pfam" id="PF01464">
    <property type="entry name" value="SLT"/>
    <property type="match status" value="1"/>
</dbReference>
<evidence type="ECO:0000256" key="4">
    <source>
        <dbReference type="SAM" id="MobiDB-lite"/>
    </source>
</evidence>
<accession>A0A1H7E6Z9</accession>
<dbReference type="SMART" id="SM00062">
    <property type="entry name" value="PBPb"/>
    <property type="match status" value="1"/>
</dbReference>
<feature type="compositionally biased region" description="Low complexity" evidence="4">
    <location>
        <begin position="44"/>
        <end position="61"/>
    </location>
</feature>
<dbReference type="EMBL" id="FNYE01000045">
    <property type="protein sequence ID" value="SEK09661.1"/>
    <property type="molecule type" value="Genomic_DNA"/>
</dbReference>
<proteinExistence type="inferred from homology"/>
<sequence>MKPKKYGVGMLRSTRAWLVPCLFGVSLWLSSALCAAAQQASAPSSASLPPAASAPVPASAPRRIDLTNKPWRGDFDAMVERRLIRVLAPYSRTLYFNDRGHERGVTADTVRDFERFVNKTYADRLGRRPITVVMIPVTRDRLLPGLAEGIGDIAAGNLTVTEDRLKQADFVSAHALKPTRELVVTGPKSPALSTVDDLSGKTVDVRRHSSYYESLNALNGRFKQAGKPTMRIVLLPDALEDEDAMEMLNVGLLQILIVDDWKARMWAQMLPQIKVHDNIAVREGGVIGWAIRKNSPQLQAVISNFYEKFIRKQSVAEVRLKQYVQGVKQLHNNTESAELKRFRQTVAFFEKYGQQYDFDPLMLAAQGFQESQLNQDAKSRVGAVGIMQLMPTTGKELNVGDIKVAQSNIHAGAKYLDQLMTRYFQDAHFSEVDRPLFAFASYNAGPGNIAKMRKEAAARGLNPDVWFNNVEIVVAEKIGIETTTYVRNIYKYYASYQLLKEAQAQRSRTVQQLSR</sequence>
<dbReference type="SUPFAM" id="SSF53850">
    <property type="entry name" value="Periplasmic binding protein-like II"/>
    <property type="match status" value="1"/>
</dbReference>
<dbReference type="InterPro" id="IPR008258">
    <property type="entry name" value="Transglycosylase_SLT_dom_1"/>
</dbReference>
<feature type="chain" id="PRO_5011725951" evidence="5">
    <location>
        <begin position="36"/>
        <end position="515"/>
    </location>
</feature>
<keyword evidence="3" id="KW-0998">Cell outer membrane</keyword>
<dbReference type="CDD" id="cd01009">
    <property type="entry name" value="PBP2_YfhD_N"/>
    <property type="match status" value="1"/>
</dbReference>
<dbReference type="SUPFAM" id="SSF53955">
    <property type="entry name" value="Lysozyme-like"/>
    <property type="match status" value="1"/>
</dbReference>
<reference evidence="8" key="1">
    <citation type="submission" date="2016-10" db="EMBL/GenBank/DDBJ databases">
        <authorList>
            <person name="Varghese N."/>
            <person name="Submissions S."/>
        </authorList>
    </citation>
    <scope>NUCLEOTIDE SEQUENCE [LARGE SCALE GENOMIC DNA]</scope>
    <source>
        <strain evidence="8">LMG 26031</strain>
    </source>
</reference>
<dbReference type="InterPro" id="IPR001638">
    <property type="entry name" value="Solute-binding_3/MltF_N"/>
</dbReference>
<evidence type="ECO:0000256" key="2">
    <source>
        <dbReference type="ARBA" id="ARBA00007734"/>
    </source>
</evidence>
<organism evidence="7 8">
    <name type="scientific">Paraburkholderia diazotrophica</name>
    <dbReference type="NCBI Taxonomy" id="667676"/>
    <lineage>
        <taxon>Bacteria</taxon>
        <taxon>Pseudomonadati</taxon>
        <taxon>Pseudomonadota</taxon>
        <taxon>Betaproteobacteria</taxon>
        <taxon>Burkholderiales</taxon>
        <taxon>Burkholderiaceae</taxon>
        <taxon>Paraburkholderia</taxon>
    </lineage>
</organism>
<dbReference type="Gene3D" id="3.40.190.10">
    <property type="entry name" value="Periplasmic binding protein-like II"/>
    <property type="match status" value="2"/>
</dbReference>